<dbReference type="GO" id="GO:0006654">
    <property type="term" value="P:phosphatidic acid biosynthetic process"/>
    <property type="evidence" value="ECO:0007669"/>
    <property type="project" value="TreeGrafter"/>
</dbReference>
<evidence type="ECO:0000256" key="2">
    <source>
        <dbReference type="ARBA" id="ARBA00008655"/>
    </source>
</evidence>
<evidence type="ECO:0000256" key="4">
    <source>
        <dbReference type="ARBA" id="ARBA00023315"/>
    </source>
</evidence>
<evidence type="ECO:0000256" key="3">
    <source>
        <dbReference type="ARBA" id="ARBA00022679"/>
    </source>
</evidence>
<organism evidence="8 9">
    <name type="scientific">Tigriopus californicus</name>
    <name type="common">Marine copepod</name>
    <dbReference type="NCBI Taxonomy" id="6832"/>
    <lineage>
        <taxon>Eukaryota</taxon>
        <taxon>Metazoa</taxon>
        <taxon>Ecdysozoa</taxon>
        <taxon>Arthropoda</taxon>
        <taxon>Crustacea</taxon>
        <taxon>Multicrustacea</taxon>
        <taxon>Hexanauplia</taxon>
        <taxon>Copepoda</taxon>
        <taxon>Harpacticoida</taxon>
        <taxon>Harpacticidae</taxon>
        <taxon>Tigriopus</taxon>
    </lineage>
</organism>
<reference evidence="8 9" key="1">
    <citation type="journal article" date="2018" name="Nat. Ecol. Evol.">
        <title>Genomic signatures of mitonuclear coevolution across populations of Tigriopus californicus.</title>
        <authorList>
            <person name="Barreto F.S."/>
            <person name="Watson E.T."/>
            <person name="Lima T.G."/>
            <person name="Willett C.S."/>
            <person name="Edmands S."/>
            <person name="Li W."/>
            <person name="Burton R.S."/>
        </authorList>
    </citation>
    <scope>NUCLEOTIDE SEQUENCE [LARGE SCALE GENOMIC DNA]</scope>
    <source>
        <strain evidence="8 9">San Diego</strain>
    </source>
</reference>
<dbReference type="GO" id="GO:0005783">
    <property type="term" value="C:endoplasmic reticulum"/>
    <property type="evidence" value="ECO:0007669"/>
    <property type="project" value="TreeGrafter"/>
</dbReference>
<dbReference type="SMART" id="SM00563">
    <property type="entry name" value="PlsC"/>
    <property type="match status" value="1"/>
</dbReference>
<name>A0A553NN95_TIGCA</name>
<dbReference type="EMBL" id="VCGU01000011">
    <property type="protein sequence ID" value="TRY66921.1"/>
    <property type="molecule type" value="Genomic_DNA"/>
</dbReference>
<comment type="catalytic activity">
    <reaction evidence="5">
        <text>a 1-acyl-sn-glycero-3-phosphate + an acyl-CoA = a 1,2-diacyl-sn-glycero-3-phosphate + CoA</text>
        <dbReference type="Rhea" id="RHEA:19709"/>
        <dbReference type="ChEBI" id="CHEBI:57287"/>
        <dbReference type="ChEBI" id="CHEBI:57970"/>
        <dbReference type="ChEBI" id="CHEBI:58342"/>
        <dbReference type="ChEBI" id="CHEBI:58608"/>
        <dbReference type="EC" id="2.3.1.51"/>
    </reaction>
</comment>
<dbReference type="CDD" id="cd07989">
    <property type="entry name" value="LPLAT_AGPAT-like"/>
    <property type="match status" value="1"/>
</dbReference>
<feature type="transmembrane region" description="Helical" evidence="6">
    <location>
        <begin position="6"/>
        <end position="23"/>
    </location>
</feature>
<keyword evidence="3 5" id="KW-0808">Transferase</keyword>
<keyword evidence="6" id="KW-0472">Membrane</keyword>
<dbReference type="Proteomes" id="UP000318571">
    <property type="component" value="Chromosome 4"/>
</dbReference>
<comment type="pathway">
    <text evidence="1">Phospholipid metabolism; CDP-diacylglycerol biosynthesis; CDP-diacylglycerol from sn-glycerol 3-phosphate: step 2/3.</text>
</comment>
<feature type="transmembrane region" description="Helical" evidence="6">
    <location>
        <begin position="35"/>
        <end position="52"/>
    </location>
</feature>
<dbReference type="SUPFAM" id="SSF69593">
    <property type="entry name" value="Glycerol-3-phosphate (1)-acyltransferase"/>
    <property type="match status" value="1"/>
</dbReference>
<keyword evidence="4 5" id="KW-0012">Acyltransferase</keyword>
<evidence type="ECO:0000256" key="1">
    <source>
        <dbReference type="ARBA" id="ARBA00004728"/>
    </source>
</evidence>
<dbReference type="NCBIfam" id="TIGR00530">
    <property type="entry name" value="AGP_acyltrn"/>
    <property type="match status" value="1"/>
</dbReference>
<dbReference type="PANTHER" id="PTHR10434:SF11">
    <property type="entry name" value="1-ACYL-SN-GLYCEROL-3-PHOSPHATE ACYLTRANSFERASE"/>
    <property type="match status" value="1"/>
</dbReference>
<keyword evidence="6" id="KW-1133">Transmembrane helix</keyword>
<dbReference type="InterPro" id="IPR004552">
    <property type="entry name" value="AGP_acyltrans"/>
</dbReference>
<keyword evidence="5" id="KW-0443">Lipid metabolism</keyword>
<dbReference type="Pfam" id="PF01553">
    <property type="entry name" value="Acyltransferase"/>
    <property type="match status" value="1"/>
</dbReference>
<evidence type="ECO:0000256" key="5">
    <source>
        <dbReference type="RuleBase" id="RU361267"/>
    </source>
</evidence>
<evidence type="ECO:0000256" key="6">
    <source>
        <dbReference type="SAM" id="Phobius"/>
    </source>
</evidence>
<dbReference type="OrthoDB" id="202234at2759"/>
<dbReference type="InterPro" id="IPR002123">
    <property type="entry name" value="Plipid/glycerol_acylTrfase"/>
</dbReference>
<accession>A0A553NN95</accession>
<gene>
    <name evidence="8" type="ORF">TCAL_09928</name>
</gene>
<evidence type="ECO:0000313" key="9">
    <source>
        <dbReference type="Proteomes" id="UP000318571"/>
    </source>
</evidence>
<keyword evidence="6" id="KW-0812">Transmembrane</keyword>
<evidence type="ECO:0000313" key="8">
    <source>
        <dbReference type="EMBL" id="TRY66921.1"/>
    </source>
</evidence>
<feature type="domain" description="Phospholipid/glycerol acyltransferase" evidence="7">
    <location>
        <begin position="94"/>
        <end position="213"/>
    </location>
</feature>
<dbReference type="OMA" id="IMCNHSS"/>
<proteinExistence type="inferred from homology"/>
<comment type="caution">
    <text evidence="8">The sequence shown here is derived from an EMBL/GenBank/DDBJ whole genome shotgun (WGS) entry which is preliminary data.</text>
</comment>
<dbReference type="GO" id="GO:0016020">
    <property type="term" value="C:membrane"/>
    <property type="evidence" value="ECO:0007669"/>
    <property type="project" value="InterPro"/>
</dbReference>
<dbReference type="EC" id="2.3.1.51" evidence="5"/>
<keyword evidence="5" id="KW-0594">Phospholipid biosynthesis</keyword>
<dbReference type="AlphaFoldDB" id="A0A553NN95"/>
<keyword evidence="5" id="KW-0444">Lipid biosynthesis</keyword>
<sequence length="272" mass="30896">MEWNTWLNALAFLVLALMVAGKLSPVIKFYIKQTFIVVSLVMTGALSIPYGLLNFRDPHKIQKFTAWVLKPASWILGVDWHIHFKSPHDQTKSHMFVCNHQSALDVIGMLQLWPLIMPCFTTAKKELKYAGPFGLILYLCGTIFVDRMSSEKGRKAVNEAGQMARETGSSIWVFPEGTRNHKRDGSMLPFKKGAFHVAVVSRLPVVPVIMSEYDFYDTNRKFFRSGHAHITVLDPIPIEDYPAEDPTSVARLLEKSREIMLEAIGNNNKKHH</sequence>
<comment type="similarity">
    <text evidence="2 5">Belongs to the 1-acyl-sn-glycerol-3-phosphate acyltransferase family.</text>
</comment>
<evidence type="ECO:0000259" key="7">
    <source>
        <dbReference type="SMART" id="SM00563"/>
    </source>
</evidence>
<comment type="domain">
    <text evidence="5">The HXXXXD motif is essential for acyltransferase activity and may constitute the binding site for the phosphate moiety of the glycerol-3-phosphate.</text>
</comment>
<dbReference type="GO" id="GO:0003841">
    <property type="term" value="F:1-acylglycerol-3-phosphate O-acyltransferase activity"/>
    <property type="evidence" value="ECO:0007669"/>
    <property type="project" value="UniProtKB-UniRule"/>
</dbReference>
<dbReference type="PANTHER" id="PTHR10434">
    <property type="entry name" value="1-ACYL-SN-GLYCEROL-3-PHOSPHATE ACYLTRANSFERASE"/>
    <property type="match status" value="1"/>
</dbReference>
<keyword evidence="5" id="KW-1208">Phospholipid metabolism</keyword>
<keyword evidence="9" id="KW-1185">Reference proteome</keyword>
<protein>
    <recommendedName>
        <fullName evidence="5">1-acyl-sn-glycerol-3-phosphate acyltransferase</fullName>
        <ecNumber evidence="5">2.3.1.51</ecNumber>
    </recommendedName>
</protein>
<dbReference type="STRING" id="6832.A0A553NN95"/>